<sequence>MLDSPVSYPNITWSVFGSLDWTTGPEGRDDHYG</sequence>
<accession>A0A0A9ALA0</accession>
<reference evidence="1" key="2">
    <citation type="journal article" date="2015" name="Data Brief">
        <title>Shoot transcriptome of the giant reed, Arundo donax.</title>
        <authorList>
            <person name="Barrero R.A."/>
            <person name="Guerrero F.D."/>
            <person name="Moolhuijzen P."/>
            <person name="Goolsby J.A."/>
            <person name="Tidwell J."/>
            <person name="Bellgard S.E."/>
            <person name="Bellgard M.I."/>
        </authorList>
    </citation>
    <scope>NUCLEOTIDE SEQUENCE</scope>
    <source>
        <tissue evidence="1">Shoot tissue taken approximately 20 cm above the soil surface</tissue>
    </source>
</reference>
<organism evidence="1">
    <name type="scientific">Arundo donax</name>
    <name type="common">Giant reed</name>
    <name type="synonym">Donax arundinaceus</name>
    <dbReference type="NCBI Taxonomy" id="35708"/>
    <lineage>
        <taxon>Eukaryota</taxon>
        <taxon>Viridiplantae</taxon>
        <taxon>Streptophyta</taxon>
        <taxon>Embryophyta</taxon>
        <taxon>Tracheophyta</taxon>
        <taxon>Spermatophyta</taxon>
        <taxon>Magnoliopsida</taxon>
        <taxon>Liliopsida</taxon>
        <taxon>Poales</taxon>
        <taxon>Poaceae</taxon>
        <taxon>PACMAD clade</taxon>
        <taxon>Arundinoideae</taxon>
        <taxon>Arundineae</taxon>
        <taxon>Arundo</taxon>
    </lineage>
</organism>
<dbReference type="AlphaFoldDB" id="A0A0A9ALA0"/>
<protein>
    <submittedName>
        <fullName evidence="1">Uncharacterized protein</fullName>
    </submittedName>
</protein>
<reference evidence="1" key="1">
    <citation type="submission" date="2014-09" db="EMBL/GenBank/DDBJ databases">
        <authorList>
            <person name="Magalhaes I.L.F."/>
            <person name="Oliveira U."/>
            <person name="Santos F.R."/>
            <person name="Vidigal T.H.D.A."/>
            <person name="Brescovit A.D."/>
            <person name="Santos A.J."/>
        </authorList>
    </citation>
    <scope>NUCLEOTIDE SEQUENCE</scope>
    <source>
        <tissue evidence="1">Shoot tissue taken approximately 20 cm above the soil surface</tissue>
    </source>
</reference>
<proteinExistence type="predicted"/>
<name>A0A0A9ALA0_ARUDO</name>
<dbReference type="EMBL" id="GBRH01247297">
    <property type="protein sequence ID" value="JAD50598.1"/>
    <property type="molecule type" value="Transcribed_RNA"/>
</dbReference>
<evidence type="ECO:0000313" key="1">
    <source>
        <dbReference type="EMBL" id="JAD50598.1"/>
    </source>
</evidence>